<accession>A0ABN8Y7Q8</accession>
<protein>
    <submittedName>
        <fullName evidence="2">Uncharacterized protein</fullName>
    </submittedName>
</protein>
<proteinExistence type="predicted"/>
<name>A0ABN8Y7Q8_RANTA</name>
<keyword evidence="3" id="KW-1185">Reference proteome</keyword>
<dbReference type="EMBL" id="OX459952">
    <property type="protein sequence ID" value="CAI9157598.1"/>
    <property type="molecule type" value="Genomic_DNA"/>
</dbReference>
<evidence type="ECO:0000313" key="2">
    <source>
        <dbReference type="EMBL" id="CAI9157598.1"/>
    </source>
</evidence>
<gene>
    <name evidence="2" type="ORF">MRATA1EN1_LOCUS6560</name>
</gene>
<feature type="region of interest" description="Disordered" evidence="1">
    <location>
        <begin position="83"/>
        <end position="119"/>
    </location>
</feature>
<dbReference type="Proteomes" id="UP001176941">
    <property type="component" value="Chromosome 16"/>
</dbReference>
<evidence type="ECO:0000256" key="1">
    <source>
        <dbReference type="SAM" id="MobiDB-lite"/>
    </source>
</evidence>
<organism evidence="2 3">
    <name type="scientific">Rangifer tarandus platyrhynchus</name>
    <name type="common">Svalbard reindeer</name>
    <dbReference type="NCBI Taxonomy" id="3082113"/>
    <lineage>
        <taxon>Eukaryota</taxon>
        <taxon>Metazoa</taxon>
        <taxon>Chordata</taxon>
        <taxon>Craniata</taxon>
        <taxon>Vertebrata</taxon>
        <taxon>Euteleostomi</taxon>
        <taxon>Mammalia</taxon>
        <taxon>Eutheria</taxon>
        <taxon>Laurasiatheria</taxon>
        <taxon>Artiodactyla</taxon>
        <taxon>Ruminantia</taxon>
        <taxon>Pecora</taxon>
        <taxon>Cervidae</taxon>
        <taxon>Odocoileinae</taxon>
        <taxon>Rangifer</taxon>
    </lineage>
</organism>
<evidence type="ECO:0000313" key="3">
    <source>
        <dbReference type="Proteomes" id="UP001176941"/>
    </source>
</evidence>
<reference evidence="2" key="1">
    <citation type="submission" date="2023-04" db="EMBL/GenBank/DDBJ databases">
        <authorList>
            <consortium name="ELIXIR-Norway"/>
        </authorList>
    </citation>
    <scope>NUCLEOTIDE SEQUENCE [LARGE SCALE GENOMIC DNA]</scope>
</reference>
<sequence>MTAGSPRQLRAWVAPLQLPREILWGFPLPVTQAQAQRAELLVCPWPLLSCQAQGLTVASRLIGGAADGADWSPAGTWAALREQKRLGGEGPAPESGAPPRTGLKRSRPHQELLTLALEG</sequence>